<organism evidence="2 4">
    <name type="scientific">Ostreococcus lucimarinus (strain CCE9901)</name>
    <dbReference type="NCBI Taxonomy" id="436017"/>
    <lineage>
        <taxon>Eukaryota</taxon>
        <taxon>Viridiplantae</taxon>
        <taxon>Chlorophyta</taxon>
        <taxon>Mamiellophyceae</taxon>
        <taxon>Mamiellales</taxon>
        <taxon>Bathycoccaceae</taxon>
        <taxon>Ostreococcus</taxon>
    </lineage>
</organism>
<dbReference type="Gramene" id="ABO97974">
    <property type="protein sequence ID" value="ABO97974"/>
    <property type="gene ID" value="OSTLU_16634"/>
</dbReference>
<dbReference type="EMBL" id="CP000601">
    <property type="protein sequence ID" value="ABP01220.1"/>
    <property type="molecule type" value="Genomic_DNA"/>
</dbReference>
<sequence>MSDGMDAFMPPHRANQSSSSTTSSSTATATMTSGSEDLDPVVARSREVLEMATVGDLLRVTAEAADGSGRDRADEDETRDALRWFVVKRVGMSTGGRQLVEGELEGKKAQILDQGGANQARIGISGALLDERTPLTRLKNVRDADKFKRAIKSYERRVERESDALTLVSSVDKALTLNGLEQAVKKNPRFWTEGDGAHSRRVIKDPTESATKMTGELLALKHGHRDVVLMQIVCDWTDALEDSVRAPFAAATLEDMLTQDASISMRLSEARYQVGEDKDGNPEFSNGITAVIYRETAKETANVLVSMGVQATRNIAGAFQQALVGVALGYTDENIAHHIRRLHNEDKLTDEDIFALIITARDEKEALNAK</sequence>
<protein>
    <submittedName>
        <fullName evidence="2">Uncharacterized protein</fullName>
    </submittedName>
</protein>
<dbReference type="Gramene" id="ABP01220">
    <property type="protein sequence ID" value="ABP01220"/>
    <property type="gene ID" value="OSTLU_19278"/>
</dbReference>
<dbReference type="HOGENOM" id="CLU_748839_0_0_1"/>
<proteinExistence type="predicted"/>
<name>A4S243_OSTLU</name>
<dbReference type="GeneID" id="5003717"/>
<evidence type="ECO:0000313" key="3">
    <source>
        <dbReference type="EMBL" id="ABP01220.1"/>
    </source>
</evidence>
<dbReference type="Proteomes" id="UP000001568">
    <property type="component" value="Chromosome 21"/>
</dbReference>
<dbReference type="AlphaFoldDB" id="A4S243"/>
<dbReference type="OMA" id="EARYETE"/>
<evidence type="ECO:0000256" key="1">
    <source>
        <dbReference type="SAM" id="MobiDB-lite"/>
    </source>
</evidence>
<dbReference type="EMBL" id="CP000589">
    <property type="protein sequence ID" value="ABO97974.1"/>
    <property type="molecule type" value="Genomic_DNA"/>
</dbReference>
<feature type="compositionally biased region" description="Low complexity" evidence="1">
    <location>
        <begin position="17"/>
        <end position="35"/>
    </location>
</feature>
<dbReference type="RefSeq" id="XP_001419681.1">
    <property type="nucleotide sequence ID" value="XM_001419644.1"/>
</dbReference>
<dbReference type="OrthoDB" id="498249at2759"/>
<dbReference type="KEGG" id="olu:OSTLU_19278"/>
<evidence type="ECO:0000313" key="2">
    <source>
        <dbReference type="EMBL" id="ABO97974.1"/>
    </source>
</evidence>
<keyword evidence="4" id="KW-1185">Reference proteome</keyword>
<dbReference type="GeneID" id="5007010"/>
<reference evidence="2 4" key="1">
    <citation type="journal article" date="2007" name="Proc. Natl. Acad. Sci. U.S.A.">
        <title>The tiny eukaryote Ostreococcus provides genomic insights into the paradox of plankton speciation.</title>
        <authorList>
            <person name="Palenik B."/>
            <person name="Grimwood J."/>
            <person name="Aerts A."/>
            <person name="Rouze P."/>
            <person name="Salamov A."/>
            <person name="Putnam N."/>
            <person name="Dupont C."/>
            <person name="Jorgensen R."/>
            <person name="Derelle E."/>
            <person name="Rombauts S."/>
            <person name="Zhou K."/>
            <person name="Otillar R."/>
            <person name="Merchant S.S."/>
            <person name="Podell S."/>
            <person name="Gaasterland T."/>
            <person name="Napoli C."/>
            <person name="Gendler K."/>
            <person name="Manuell A."/>
            <person name="Tai V."/>
            <person name="Vallon O."/>
            <person name="Piganeau G."/>
            <person name="Jancek S."/>
            <person name="Heijde M."/>
            <person name="Jabbari K."/>
            <person name="Bowler C."/>
            <person name="Lohr M."/>
            <person name="Robbens S."/>
            <person name="Werner G."/>
            <person name="Dubchak I."/>
            <person name="Pazour G.J."/>
            <person name="Ren Q."/>
            <person name="Paulsen I."/>
            <person name="Delwiche C."/>
            <person name="Schmutz J."/>
            <person name="Rokhsar D."/>
            <person name="Van de Peer Y."/>
            <person name="Moreau H."/>
            <person name="Grigoriev I.V."/>
        </authorList>
    </citation>
    <scope>NUCLEOTIDE SEQUENCE [LARGE SCALE GENOMIC DNA]</scope>
    <source>
        <strain evidence="2 4">CCE9901</strain>
    </source>
</reference>
<feature type="region of interest" description="Disordered" evidence="1">
    <location>
        <begin position="1"/>
        <end position="40"/>
    </location>
</feature>
<dbReference type="RefSeq" id="XP_001422861.1">
    <property type="nucleotide sequence ID" value="XM_001422824.1"/>
</dbReference>
<dbReference type="KEGG" id="olu:OSTLU_16634"/>
<gene>
    <name evidence="2" type="ORF">OSTLU_16634</name>
    <name evidence="3" type="ORF">OSTLU_19278</name>
</gene>
<accession>A4S243</accession>
<evidence type="ECO:0000313" key="4">
    <source>
        <dbReference type="Proteomes" id="UP000001568"/>
    </source>
</evidence>
<dbReference type="Proteomes" id="UP000001568">
    <property type="component" value="Chromosome 9"/>
</dbReference>